<evidence type="ECO:0000256" key="4">
    <source>
        <dbReference type="ARBA" id="ARBA00023136"/>
    </source>
</evidence>
<evidence type="ECO:0000256" key="1">
    <source>
        <dbReference type="ARBA" id="ARBA00004141"/>
    </source>
</evidence>
<dbReference type="GO" id="GO:0007034">
    <property type="term" value="P:vacuolar transport"/>
    <property type="evidence" value="ECO:0007669"/>
    <property type="project" value="InterPro"/>
</dbReference>
<evidence type="ECO:0000256" key="6">
    <source>
        <dbReference type="SAM" id="Phobius"/>
    </source>
</evidence>
<keyword evidence="8" id="KW-1185">Reference proteome</keyword>
<accession>A0AAD5VHH7</accession>
<sequence length="535" mass="58399">MSARYAPLPNPHTDPTAENEMEAAFDDSDDEEDTLAVHAPNRNGYHSLPRDDPFTPDAETPATTRPTPNTGTYDFENVDYDYIRPPPGSPPGPSSRALPNEFGNTNGQVPSFQQVPTDSERYRRGWFSRAATSVLPSHYVQRLGLAPQIPSGAVGGGTSNDGVFANVTAKPSRPVRIQEGDESYLVPEETQKEAPPSYASAQADSVPPYWETTIHAPSSSNTPGDMIIDGLATGSLFSFLWNMLVSISFQFVGFLLTYLLHTTHAAKLGSRAGLGVTLIQYGFAMRGRADDLGDQAGWGSGRPSAPPTPTFGTFAEAEEYYKHHNSSSMGMGSEMGMGAISQATTSSGPDPNMMLGDVTTEWLSFFLMTVGWFILLTSLLGFWRVKRWERSILSTQQQDHPISSTSPVEEARILENLRNVFGGVVTSSTTPRSSGFGFPGARGGRSRFIHADLRESLEGEGRRERGGDGDRDGEDEREREVDVDEDEDVINPMRDAQGQYIIPIDPNDEEQTGRIVRALADEARLQRDLRAAGLL</sequence>
<name>A0AAD5VHH7_9APHY</name>
<evidence type="ECO:0000256" key="5">
    <source>
        <dbReference type="SAM" id="MobiDB-lite"/>
    </source>
</evidence>
<feature type="compositionally biased region" description="Polar residues" evidence="5">
    <location>
        <begin position="61"/>
        <end position="72"/>
    </location>
</feature>
<feature type="compositionally biased region" description="Pro residues" evidence="5">
    <location>
        <begin position="84"/>
        <end position="93"/>
    </location>
</feature>
<feature type="compositionally biased region" description="Basic and acidic residues" evidence="5">
    <location>
        <begin position="458"/>
        <end position="480"/>
    </location>
</feature>
<keyword evidence="3 6" id="KW-1133">Transmembrane helix</keyword>
<dbReference type="InterPro" id="IPR019325">
    <property type="entry name" value="NEDD4/Bsd2"/>
</dbReference>
<keyword evidence="4 6" id="KW-0472">Membrane</keyword>
<dbReference type="Pfam" id="PF10176">
    <property type="entry name" value="NEDD4_Bsd2"/>
    <property type="match status" value="1"/>
</dbReference>
<dbReference type="EMBL" id="JANAWD010000012">
    <property type="protein sequence ID" value="KAJ3491461.1"/>
    <property type="molecule type" value="Genomic_DNA"/>
</dbReference>
<keyword evidence="2 6" id="KW-0812">Transmembrane</keyword>
<protein>
    <recommendedName>
        <fullName evidence="9">Metal homeostatis protein bsd2</fullName>
    </recommendedName>
</protein>
<dbReference type="GO" id="GO:0005794">
    <property type="term" value="C:Golgi apparatus"/>
    <property type="evidence" value="ECO:0007669"/>
    <property type="project" value="TreeGrafter"/>
</dbReference>
<feature type="region of interest" description="Disordered" evidence="5">
    <location>
        <begin position="178"/>
        <end position="203"/>
    </location>
</feature>
<dbReference type="GO" id="GO:0016020">
    <property type="term" value="C:membrane"/>
    <property type="evidence" value="ECO:0007669"/>
    <property type="project" value="UniProtKB-SubCell"/>
</dbReference>
<dbReference type="GO" id="GO:0031398">
    <property type="term" value="P:positive regulation of protein ubiquitination"/>
    <property type="evidence" value="ECO:0007669"/>
    <property type="project" value="TreeGrafter"/>
</dbReference>
<proteinExistence type="predicted"/>
<evidence type="ECO:0000313" key="8">
    <source>
        <dbReference type="Proteomes" id="UP001212997"/>
    </source>
</evidence>
<dbReference type="Proteomes" id="UP001212997">
    <property type="component" value="Unassembled WGS sequence"/>
</dbReference>
<reference evidence="7" key="1">
    <citation type="submission" date="2022-07" db="EMBL/GenBank/DDBJ databases">
        <title>Genome Sequence of Physisporinus lineatus.</title>
        <authorList>
            <person name="Buettner E."/>
        </authorList>
    </citation>
    <scope>NUCLEOTIDE SEQUENCE</scope>
    <source>
        <strain evidence="7">VT162</strain>
    </source>
</reference>
<feature type="region of interest" description="Disordered" evidence="5">
    <location>
        <begin position="458"/>
        <end position="488"/>
    </location>
</feature>
<evidence type="ECO:0000256" key="3">
    <source>
        <dbReference type="ARBA" id="ARBA00022989"/>
    </source>
</evidence>
<comment type="subcellular location">
    <subcellularLocation>
        <location evidence="1">Membrane</location>
        <topology evidence="1">Multi-pass membrane protein</topology>
    </subcellularLocation>
</comment>
<feature type="region of interest" description="Disordered" evidence="5">
    <location>
        <begin position="1"/>
        <end position="116"/>
    </location>
</feature>
<feature type="transmembrane region" description="Helical" evidence="6">
    <location>
        <begin position="362"/>
        <end position="383"/>
    </location>
</feature>
<dbReference type="CDD" id="cd22212">
    <property type="entry name" value="NDFIP-like"/>
    <property type="match status" value="1"/>
</dbReference>
<evidence type="ECO:0000256" key="2">
    <source>
        <dbReference type="ARBA" id="ARBA00022692"/>
    </source>
</evidence>
<organism evidence="7 8">
    <name type="scientific">Meripilus lineatus</name>
    <dbReference type="NCBI Taxonomy" id="2056292"/>
    <lineage>
        <taxon>Eukaryota</taxon>
        <taxon>Fungi</taxon>
        <taxon>Dikarya</taxon>
        <taxon>Basidiomycota</taxon>
        <taxon>Agaricomycotina</taxon>
        <taxon>Agaricomycetes</taxon>
        <taxon>Polyporales</taxon>
        <taxon>Meripilaceae</taxon>
        <taxon>Meripilus</taxon>
    </lineage>
</organism>
<dbReference type="PANTHER" id="PTHR13396:SF5">
    <property type="entry name" value="NEDD4 FAMILY INTERACTING PROTEIN"/>
    <property type="match status" value="1"/>
</dbReference>
<feature type="compositionally biased region" description="Polar residues" evidence="5">
    <location>
        <begin position="102"/>
        <end position="116"/>
    </location>
</feature>
<gene>
    <name evidence="7" type="ORF">NLI96_g693</name>
</gene>
<dbReference type="GO" id="GO:0048471">
    <property type="term" value="C:perinuclear region of cytoplasm"/>
    <property type="evidence" value="ECO:0007669"/>
    <property type="project" value="TreeGrafter"/>
</dbReference>
<dbReference type="PANTHER" id="PTHR13396">
    <property type="entry name" value="NEDD4 FAMILY INTERACTING PROTEIN 1/2"/>
    <property type="match status" value="1"/>
</dbReference>
<evidence type="ECO:0000313" key="7">
    <source>
        <dbReference type="EMBL" id="KAJ3491461.1"/>
    </source>
</evidence>
<dbReference type="GO" id="GO:0030001">
    <property type="term" value="P:metal ion transport"/>
    <property type="evidence" value="ECO:0007669"/>
    <property type="project" value="InterPro"/>
</dbReference>
<dbReference type="GO" id="GO:0005783">
    <property type="term" value="C:endoplasmic reticulum"/>
    <property type="evidence" value="ECO:0007669"/>
    <property type="project" value="TreeGrafter"/>
</dbReference>
<dbReference type="AlphaFoldDB" id="A0AAD5VHH7"/>
<comment type="caution">
    <text evidence="7">The sequence shown here is derived from an EMBL/GenBank/DDBJ whole genome shotgun (WGS) entry which is preliminary data.</text>
</comment>
<evidence type="ECO:0008006" key="9">
    <source>
        <dbReference type="Google" id="ProtNLM"/>
    </source>
</evidence>
<dbReference type="GO" id="GO:0006511">
    <property type="term" value="P:ubiquitin-dependent protein catabolic process"/>
    <property type="evidence" value="ECO:0007669"/>
    <property type="project" value="TreeGrafter"/>
</dbReference>
<feature type="compositionally biased region" description="Acidic residues" evidence="5">
    <location>
        <begin position="17"/>
        <end position="34"/>
    </location>
</feature>
<feature type="transmembrane region" description="Helical" evidence="6">
    <location>
        <begin position="239"/>
        <end position="260"/>
    </location>
</feature>